<dbReference type="InterPro" id="IPR004387">
    <property type="entry name" value="Pept_M50_Zn"/>
</dbReference>
<evidence type="ECO:0000256" key="4">
    <source>
        <dbReference type="ARBA" id="ARBA00022670"/>
    </source>
</evidence>
<evidence type="ECO:0000256" key="5">
    <source>
        <dbReference type="ARBA" id="ARBA00022692"/>
    </source>
</evidence>
<evidence type="ECO:0000256" key="6">
    <source>
        <dbReference type="ARBA" id="ARBA00022801"/>
    </source>
</evidence>
<dbReference type="CDD" id="cd06163">
    <property type="entry name" value="S2P-M50_PDZ_RseP-like"/>
    <property type="match status" value="1"/>
</dbReference>
<keyword evidence="7 11" id="KW-0862">Zinc</keyword>
<keyword evidence="10 11" id="KW-0472">Membrane</keyword>
<proteinExistence type="inferred from homology"/>
<evidence type="ECO:0000259" key="12">
    <source>
        <dbReference type="PROSITE" id="PS50106"/>
    </source>
</evidence>
<evidence type="ECO:0000256" key="1">
    <source>
        <dbReference type="ARBA" id="ARBA00001947"/>
    </source>
</evidence>
<feature type="transmembrane region" description="Helical" evidence="11">
    <location>
        <begin position="314"/>
        <end position="333"/>
    </location>
</feature>
<evidence type="ECO:0000256" key="10">
    <source>
        <dbReference type="ARBA" id="ARBA00023136"/>
    </source>
</evidence>
<dbReference type="GO" id="GO:0046872">
    <property type="term" value="F:metal ion binding"/>
    <property type="evidence" value="ECO:0007669"/>
    <property type="project" value="UniProtKB-KW"/>
</dbReference>
<comment type="subcellular location">
    <subcellularLocation>
        <location evidence="2">Membrane</location>
        <topology evidence="2">Multi-pass membrane protein</topology>
    </subcellularLocation>
</comment>
<dbReference type="GO" id="GO:0006508">
    <property type="term" value="P:proteolysis"/>
    <property type="evidence" value="ECO:0007669"/>
    <property type="project" value="UniProtKB-KW"/>
</dbReference>
<feature type="transmembrane region" description="Helical" evidence="11">
    <location>
        <begin position="368"/>
        <end position="385"/>
    </location>
</feature>
<keyword evidence="4 13" id="KW-0645">Protease</keyword>
<evidence type="ECO:0000256" key="8">
    <source>
        <dbReference type="ARBA" id="ARBA00022989"/>
    </source>
</evidence>
<dbReference type="EC" id="3.4.24.-" evidence="11"/>
<keyword evidence="8 11" id="KW-1133">Transmembrane helix</keyword>
<reference evidence="13 14" key="1">
    <citation type="journal article" date="2016" name="Nat. Commun.">
        <title>Thousands of microbial genomes shed light on interconnected biogeochemical processes in an aquifer system.</title>
        <authorList>
            <person name="Anantharaman K."/>
            <person name="Brown C.T."/>
            <person name="Hug L.A."/>
            <person name="Sharon I."/>
            <person name="Castelle C.J."/>
            <person name="Probst A.J."/>
            <person name="Thomas B.C."/>
            <person name="Singh A."/>
            <person name="Wilkins M.J."/>
            <person name="Karaoz U."/>
            <person name="Brodie E.L."/>
            <person name="Williams K.H."/>
            <person name="Hubbard S.S."/>
            <person name="Banfield J.F."/>
        </authorList>
    </citation>
    <scope>NUCLEOTIDE SEQUENCE [LARGE SCALE GENOMIC DNA]</scope>
</reference>
<feature type="domain" description="PDZ" evidence="12">
    <location>
        <begin position="167"/>
        <end position="226"/>
    </location>
</feature>
<name>A0A1G2MGT1_9BACT</name>
<sequence>MTIILFLIILGLLVFVHEFGHFISAKWAGIRVDEFAIGFPPRVFGKRVGETEYNINLIPFGGYVKIFGEDGDENADSRGFKARINADSAAASPLPKGVPYSDTARVVLKDHACRFTSKSRFVQGIVLASGVLGNIVFAWLLLSLNFVSGVPSATEGRYAAHVQNPELMIVSVVPGSPAETAGLRSGDAVIAIEEDGKRFEGVDAAEAGNFIGASKDAIVIFYERNEETGNISVLPKEGIVEGKRAVGVSLETVGEVRFGLFRAFFEGGLMTVDLVREVTVGLVGFLKQAVLGRANLDAVTGPLGIASLVGEARVLGMTYLLSFTAFISVNLAVINLLPVPALDGGRLLFLFIEAIIRRPIPSKFTRAMNSAGFVLLIFFMLFITYRDIVRLVDSS</sequence>
<keyword evidence="5 11" id="KW-0812">Transmembrane</keyword>
<keyword evidence="6 11" id="KW-0378">Hydrolase</keyword>
<dbReference type="EMBL" id="MHRJ01000026">
    <property type="protein sequence ID" value="OHA22379.1"/>
    <property type="molecule type" value="Genomic_DNA"/>
</dbReference>
<feature type="transmembrane region" description="Helical" evidence="11">
    <location>
        <begin position="121"/>
        <end position="142"/>
    </location>
</feature>
<keyword evidence="9 11" id="KW-0482">Metalloprotease</keyword>
<dbReference type="NCBIfam" id="TIGR00054">
    <property type="entry name" value="RIP metalloprotease RseP"/>
    <property type="match status" value="1"/>
</dbReference>
<evidence type="ECO:0000313" key="13">
    <source>
        <dbReference type="EMBL" id="OHA22379.1"/>
    </source>
</evidence>
<evidence type="ECO:0000313" key="14">
    <source>
        <dbReference type="Proteomes" id="UP000176493"/>
    </source>
</evidence>
<protein>
    <recommendedName>
        <fullName evidence="11">Zinc metalloprotease</fullName>
        <ecNumber evidence="11">3.4.24.-</ecNumber>
    </recommendedName>
</protein>
<evidence type="ECO:0000256" key="2">
    <source>
        <dbReference type="ARBA" id="ARBA00004141"/>
    </source>
</evidence>
<gene>
    <name evidence="13" type="ORF">A2W52_04890</name>
</gene>
<comment type="caution">
    <text evidence="13">The sequence shown here is derived from an EMBL/GenBank/DDBJ whole genome shotgun (WGS) entry which is preliminary data.</text>
</comment>
<accession>A0A1G2MGT1</accession>
<dbReference type="AlphaFoldDB" id="A0A1G2MGT1"/>
<comment type="similarity">
    <text evidence="3 11">Belongs to the peptidase M50B family.</text>
</comment>
<evidence type="ECO:0000256" key="11">
    <source>
        <dbReference type="RuleBase" id="RU362031"/>
    </source>
</evidence>
<dbReference type="InterPro" id="IPR001478">
    <property type="entry name" value="PDZ"/>
</dbReference>
<dbReference type="PROSITE" id="PS50106">
    <property type="entry name" value="PDZ"/>
    <property type="match status" value="1"/>
</dbReference>
<dbReference type="Pfam" id="PF02163">
    <property type="entry name" value="Peptidase_M50"/>
    <property type="match status" value="1"/>
</dbReference>
<dbReference type="GO" id="GO:0016020">
    <property type="term" value="C:membrane"/>
    <property type="evidence" value="ECO:0007669"/>
    <property type="project" value="UniProtKB-SubCell"/>
</dbReference>
<comment type="cofactor">
    <cofactor evidence="1 11">
        <name>Zn(2+)</name>
        <dbReference type="ChEBI" id="CHEBI:29105"/>
    </cofactor>
</comment>
<dbReference type="InterPro" id="IPR036034">
    <property type="entry name" value="PDZ_sf"/>
</dbReference>
<dbReference type="PANTHER" id="PTHR42837:SF2">
    <property type="entry name" value="MEMBRANE METALLOPROTEASE ARASP2, CHLOROPLASTIC-RELATED"/>
    <property type="match status" value="1"/>
</dbReference>
<evidence type="ECO:0000256" key="3">
    <source>
        <dbReference type="ARBA" id="ARBA00007931"/>
    </source>
</evidence>
<keyword evidence="11" id="KW-0479">Metal-binding</keyword>
<dbReference type="PANTHER" id="PTHR42837">
    <property type="entry name" value="REGULATOR OF SIGMA-E PROTEASE RSEP"/>
    <property type="match status" value="1"/>
</dbReference>
<evidence type="ECO:0000256" key="7">
    <source>
        <dbReference type="ARBA" id="ARBA00022833"/>
    </source>
</evidence>
<dbReference type="SUPFAM" id="SSF50156">
    <property type="entry name" value="PDZ domain-like"/>
    <property type="match status" value="1"/>
</dbReference>
<organism evidence="13 14">
    <name type="scientific">Candidatus Taylorbacteria bacterium RIFCSPHIGHO2_02_49_25</name>
    <dbReference type="NCBI Taxonomy" id="1802305"/>
    <lineage>
        <taxon>Bacteria</taxon>
        <taxon>Candidatus Tayloriibacteriota</taxon>
    </lineage>
</organism>
<dbReference type="InterPro" id="IPR008915">
    <property type="entry name" value="Peptidase_M50"/>
</dbReference>
<dbReference type="Gene3D" id="2.30.42.10">
    <property type="match status" value="1"/>
</dbReference>
<dbReference type="Proteomes" id="UP000176493">
    <property type="component" value="Unassembled WGS sequence"/>
</dbReference>
<dbReference type="SMART" id="SM00228">
    <property type="entry name" value="PDZ"/>
    <property type="match status" value="1"/>
</dbReference>
<dbReference type="GO" id="GO:0004222">
    <property type="term" value="F:metalloendopeptidase activity"/>
    <property type="evidence" value="ECO:0007669"/>
    <property type="project" value="InterPro"/>
</dbReference>
<evidence type="ECO:0000256" key="9">
    <source>
        <dbReference type="ARBA" id="ARBA00023049"/>
    </source>
</evidence>